<evidence type="ECO:0000256" key="2">
    <source>
        <dbReference type="SAM" id="Phobius"/>
    </source>
</evidence>
<comment type="caution">
    <text evidence="4">The sequence shown here is derived from an EMBL/GenBank/DDBJ whole genome shotgun (WGS) entry which is preliminary data.</text>
</comment>
<feature type="compositionally biased region" description="Basic and acidic residues" evidence="1">
    <location>
        <begin position="81"/>
        <end position="90"/>
    </location>
</feature>
<reference evidence="4 5" key="1">
    <citation type="submission" date="2020-07" db="EMBL/GenBank/DDBJ databases">
        <title>Sequencing the genomes of 1000 actinobacteria strains.</title>
        <authorList>
            <person name="Klenk H.-P."/>
        </authorList>
    </citation>
    <scope>NUCLEOTIDE SEQUENCE [LARGE SCALE GENOMIC DNA]</scope>
    <source>
        <strain evidence="4 5">DSM 24482</strain>
    </source>
</reference>
<dbReference type="AlphaFoldDB" id="A0A7Y9FGS6"/>
<evidence type="ECO:0000256" key="1">
    <source>
        <dbReference type="SAM" id="MobiDB-lite"/>
    </source>
</evidence>
<dbReference type="EMBL" id="JACCBK010000001">
    <property type="protein sequence ID" value="NYD86757.1"/>
    <property type="molecule type" value="Genomic_DNA"/>
</dbReference>
<evidence type="ECO:0000313" key="5">
    <source>
        <dbReference type="Proteomes" id="UP000577956"/>
    </source>
</evidence>
<evidence type="ECO:0000313" key="4">
    <source>
        <dbReference type="EMBL" id="NYD86757.1"/>
    </source>
</evidence>
<proteinExistence type="predicted"/>
<dbReference type="Proteomes" id="UP000577956">
    <property type="component" value="Unassembled WGS sequence"/>
</dbReference>
<organism evidence="4 5">
    <name type="scientific">Cellulomonas oligotrophica</name>
    <dbReference type="NCBI Taxonomy" id="931536"/>
    <lineage>
        <taxon>Bacteria</taxon>
        <taxon>Bacillati</taxon>
        <taxon>Actinomycetota</taxon>
        <taxon>Actinomycetes</taxon>
        <taxon>Micrococcales</taxon>
        <taxon>Cellulomonadaceae</taxon>
        <taxon>Cellulomonas</taxon>
    </lineage>
</organism>
<evidence type="ECO:0000313" key="3">
    <source>
        <dbReference type="EMBL" id="GIG32457.1"/>
    </source>
</evidence>
<feature type="transmembrane region" description="Helical" evidence="2">
    <location>
        <begin position="113"/>
        <end position="136"/>
    </location>
</feature>
<keyword evidence="2" id="KW-0812">Transmembrane</keyword>
<dbReference type="RefSeq" id="WP_140459275.1">
    <property type="nucleotide sequence ID" value="NZ_BAABFI010000001.1"/>
</dbReference>
<reference evidence="3 6" key="2">
    <citation type="submission" date="2021-01" db="EMBL/GenBank/DDBJ databases">
        <title>Whole genome shotgun sequence of Cellulomonas oligotrophica NBRC 109435.</title>
        <authorList>
            <person name="Komaki H."/>
            <person name="Tamura T."/>
        </authorList>
    </citation>
    <scope>NUCLEOTIDE SEQUENCE [LARGE SCALE GENOMIC DNA]</scope>
    <source>
        <strain evidence="3 6">NBRC 109435</strain>
    </source>
</reference>
<name>A0A7Y9FGS6_9CELL</name>
<keyword evidence="6" id="KW-1185">Reference proteome</keyword>
<feature type="compositionally biased region" description="Pro residues" evidence="1">
    <location>
        <begin position="1"/>
        <end position="10"/>
    </location>
</feature>
<keyword evidence="2" id="KW-1133">Transmembrane helix</keyword>
<keyword evidence="2" id="KW-0472">Membrane</keyword>
<protein>
    <submittedName>
        <fullName evidence="4">Uncharacterized protein</fullName>
    </submittedName>
</protein>
<dbReference type="EMBL" id="BONN01000003">
    <property type="protein sequence ID" value="GIG32457.1"/>
    <property type="molecule type" value="Genomic_DNA"/>
</dbReference>
<feature type="region of interest" description="Disordered" evidence="1">
    <location>
        <begin position="1"/>
        <end position="90"/>
    </location>
</feature>
<gene>
    <name evidence="4" type="ORF">BKA21_002306</name>
    <name evidence="3" type="ORF">Col01nite_16160</name>
</gene>
<dbReference type="Proteomes" id="UP000618382">
    <property type="component" value="Unassembled WGS sequence"/>
</dbReference>
<feature type="compositionally biased region" description="Basic and acidic residues" evidence="1">
    <location>
        <begin position="40"/>
        <end position="56"/>
    </location>
</feature>
<sequence>MTVPDGPPPPRPHKDGWSQTPGDAWQRSGRTPRDAPGAAPRRDDVVRAGAPDRTRGAETGPPAPSPAAWRPEEEWLPDPRPAPERAWTPEHEWTRFTGDLAAEDAPRARPRRLVAALVGLTVAATLLAAAGAAVLLG</sequence>
<evidence type="ECO:0000313" key="6">
    <source>
        <dbReference type="Proteomes" id="UP000618382"/>
    </source>
</evidence>
<accession>A0A7Y9FGS6</accession>